<dbReference type="InterPro" id="IPR005135">
    <property type="entry name" value="Endo/exonuclease/phosphatase"/>
</dbReference>
<gene>
    <name evidence="2" type="ORF">QWI33_16940</name>
</gene>
<evidence type="ECO:0000313" key="2">
    <source>
        <dbReference type="EMBL" id="MDN3241412.1"/>
    </source>
</evidence>
<sequence>MGNGYFVAWWNVENLFDEEHSPRRSEKLQRALGESLVGWTAALRDRKVAQLASVIALMNGGAGPDLLGVCEVENEFVMGLLTDAVRAALPGRDYRVVHADTVDQRGIDVAFIFDADLFSVPAGEVFQHVVMRRTGTRELLQVNFQTAEGLTWAVFGNHWPSRSGGQFESAAYRAVAGETLAYFHQRALEVHGADTPVLVMGDFNDEPSDLSLTQHALSTRQRSKVLGAIKAPLLWNLMGPVIGADDGTDAEGIPVPAGTFYFQNFANVLDQFLVGKNMIGPAARLRAHPATVAIVTRPAAMIGTGTYPAPVPFGGMGKDVNQDGYSDHYPITMHVDHHEPE</sequence>
<feature type="domain" description="Endonuclease/exonuclease/phosphatase" evidence="1">
    <location>
        <begin position="7"/>
        <end position="336"/>
    </location>
</feature>
<organism evidence="2 3">
    <name type="scientific">Glycomyces tritici</name>
    <dbReference type="NCBI Taxonomy" id="2665176"/>
    <lineage>
        <taxon>Bacteria</taxon>
        <taxon>Bacillati</taxon>
        <taxon>Actinomycetota</taxon>
        <taxon>Actinomycetes</taxon>
        <taxon>Glycomycetales</taxon>
        <taxon>Glycomycetaceae</taxon>
        <taxon>Glycomyces</taxon>
    </lineage>
</organism>
<proteinExistence type="predicted"/>
<evidence type="ECO:0000259" key="1">
    <source>
        <dbReference type="Pfam" id="PF19580"/>
    </source>
</evidence>
<protein>
    <recommendedName>
        <fullName evidence="1">Endonuclease/exonuclease/phosphatase domain-containing protein</fullName>
    </recommendedName>
</protein>
<reference evidence="2" key="1">
    <citation type="submission" date="2023-06" db="EMBL/GenBank/DDBJ databases">
        <title>Gycomyces niveus sp.nov., a novel actinomycete isolated from soil in Shouguang.</title>
        <authorList>
            <person name="Yang X."/>
            <person name="Zhao J."/>
        </authorList>
    </citation>
    <scope>NUCLEOTIDE SEQUENCE</scope>
    <source>
        <strain evidence="2">NEAU C2</strain>
    </source>
</reference>
<dbReference type="PANTHER" id="PTHR42834:SF1">
    <property type="entry name" value="ENDONUCLEASE_EXONUCLEASE_PHOSPHATASE FAMILY PROTEIN (AFU_ORTHOLOGUE AFUA_3G09210)"/>
    <property type="match status" value="1"/>
</dbReference>
<comment type="caution">
    <text evidence="2">The sequence shown here is derived from an EMBL/GenBank/DDBJ whole genome shotgun (WGS) entry which is preliminary data.</text>
</comment>
<dbReference type="InterPro" id="IPR036691">
    <property type="entry name" value="Endo/exonu/phosph_ase_sf"/>
</dbReference>
<dbReference type="PANTHER" id="PTHR42834">
    <property type="entry name" value="ENDONUCLEASE/EXONUCLEASE/PHOSPHATASE FAMILY PROTEIN (AFU_ORTHOLOGUE AFUA_3G09210)"/>
    <property type="match status" value="1"/>
</dbReference>
<dbReference type="Pfam" id="PF19580">
    <property type="entry name" value="Exo_endo_phos_3"/>
    <property type="match status" value="1"/>
</dbReference>
<dbReference type="RefSeq" id="WP_289958317.1">
    <property type="nucleotide sequence ID" value="NZ_JAUEMJ010000004.1"/>
</dbReference>
<dbReference type="Gene3D" id="3.60.10.10">
    <property type="entry name" value="Endonuclease/exonuclease/phosphatase"/>
    <property type="match status" value="1"/>
</dbReference>
<evidence type="ECO:0000313" key="3">
    <source>
        <dbReference type="Proteomes" id="UP001171902"/>
    </source>
</evidence>
<name>A0ABT7YS31_9ACTN</name>
<accession>A0ABT7YS31</accession>
<keyword evidence="3" id="KW-1185">Reference proteome</keyword>
<dbReference type="EMBL" id="JAUEMJ010000004">
    <property type="protein sequence ID" value="MDN3241412.1"/>
    <property type="molecule type" value="Genomic_DNA"/>
</dbReference>
<dbReference type="Proteomes" id="UP001171902">
    <property type="component" value="Unassembled WGS sequence"/>
</dbReference>
<dbReference type="SUPFAM" id="SSF56219">
    <property type="entry name" value="DNase I-like"/>
    <property type="match status" value="1"/>
</dbReference>